<sequence length="240" mass="26473">MINSEFEKFQQSQDAIVSQPLEVLLRYLKQDGYRLHDLKHADCMRVQDKLDSIQKGHSKNYFKGIQPVFDLLISVKGSTGTLESPPQTPPLPLPPPKLNPNLDFLAHLPAVQGFFSSHSTPQLNAQRSIDPQIKPLPASPAFKSTPSSVTSSPAMRLKSLLKPRLLLGNNLLSSISGGRPAVSLLIPNRLPSIRSRPSCIATKPLTASMIFHDLCNHMISAQDEFLKRHEKLIMAISGGM</sequence>
<dbReference type="EMBL" id="PGCJ01000467">
    <property type="protein sequence ID" value="PLW27884.1"/>
    <property type="molecule type" value="Genomic_DNA"/>
</dbReference>
<keyword evidence="4" id="KW-1185">Reference proteome</keyword>
<dbReference type="EMBL" id="PGCI01000262">
    <property type="protein sequence ID" value="PLW31707.1"/>
    <property type="molecule type" value="Genomic_DNA"/>
</dbReference>
<dbReference type="Proteomes" id="UP000235392">
    <property type="component" value="Unassembled WGS sequence"/>
</dbReference>
<evidence type="ECO:0000259" key="1">
    <source>
        <dbReference type="Pfam" id="PF18314"/>
    </source>
</evidence>
<organism evidence="2 4">
    <name type="scientific">Puccinia coronata f. sp. avenae</name>
    <dbReference type="NCBI Taxonomy" id="200324"/>
    <lineage>
        <taxon>Eukaryota</taxon>
        <taxon>Fungi</taxon>
        <taxon>Dikarya</taxon>
        <taxon>Basidiomycota</taxon>
        <taxon>Pucciniomycotina</taxon>
        <taxon>Pucciniomycetes</taxon>
        <taxon>Pucciniales</taxon>
        <taxon>Pucciniaceae</taxon>
        <taxon>Puccinia</taxon>
    </lineage>
</organism>
<evidence type="ECO:0000313" key="4">
    <source>
        <dbReference type="Proteomes" id="UP000235388"/>
    </source>
</evidence>
<reference evidence="4 5" key="1">
    <citation type="submission" date="2017-11" db="EMBL/GenBank/DDBJ databases">
        <title>De novo assembly and phasing of dikaryotic genomes from two isolates of Puccinia coronata f. sp. avenae, the causal agent of oat crown rust.</title>
        <authorList>
            <person name="Miller M.E."/>
            <person name="Zhang Y."/>
            <person name="Omidvar V."/>
            <person name="Sperschneider J."/>
            <person name="Schwessinger B."/>
            <person name="Raley C."/>
            <person name="Palmer J.M."/>
            <person name="Garnica D."/>
            <person name="Upadhyaya N."/>
            <person name="Rathjen J."/>
            <person name="Taylor J.M."/>
            <person name="Park R.F."/>
            <person name="Dodds P.N."/>
            <person name="Hirsch C.D."/>
            <person name="Kianian S.F."/>
            <person name="Figueroa M."/>
        </authorList>
    </citation>
    <scope>NUCLEOTIDE SEQUENCE [LARGE SCALE GENOMIC DNA]</scope>
    <source>
        <strain evidence="2">12NC29</strain>
        <strain evidence="3">12SD80</strain>
    </source>
</reference>
<accession>A0A2N5TQY2</accession>
<proteinExistence type="predicted"/>
<evidence type="ECO:0000313" key="3">
    <source>
        <dbReference type="EMBL" id="PLW31707.1"/>
    </source>
</evidence>
<evidence type="ECO:0000313" key="2">
    <source>
        <dbReference type="EMBL" id="PLW27884.1"/>
    </source>
</evidence>
<protein>
    <recommendedName>
        <fullName evidence="1">Fatty acid synthase type I helical domain-containing protein</fullName>
    </recommendedName>
</protein>
<dbReference type="STRING" id="200324.A0A2N5TQY2"/>
<name>A0A2N5TQY2_9BASI</name>
<dbReference type="Gene3D" id="6.10.250.1930">
    <property type="match status" value="1"/>
</dbReference>
<feature type="domain" description="Fatty acid synthase type I helical" evidence="1">
    <location>
        <begin position="11"/>
        <end position="71"/>
    </location>
</feature>
<dbReference type="Proteomes" id="UP000235388">
    <property type="component" value="Unassembled WGS sequence"/>
</dbReference>
<comment type="caution">
    <text evidence="2">The sequence shown here is derived from an EMBL/GenBank/DDBJ whole genome shotgun (WGS) entry which is preliminary data.</text>
</comment>
<dbReference type="InterPro" id="IPR041550">
    <property type="entry name" value="FASI_helical"/>
</dbReference>
<dbReference type="AlphaFoldDB" id="A0A2N5TQY2"/>
<gene>
    <name evidence="2" type="ORF">PCANC_26846</name>
    <name evidence="3" type="ORF">PCASD_20424</name>
</gene>
<evidence type="ECO:0000313" key="5">
    <source>
        <dbReference type="Proteomes" id="UP000235392"/>
    </source>
</evidence>
<dbReference type="Pfam" id="PF18314">
    <property type="entry name" value="FAS_I_H"/>
    <property type="match status" value="1"/>
</dbReference>